<comment type="caution">
    <text evidence="2">The sequence shown here is derived from an EMBL/GenBank/DDBJ whole genome shotgun (WGS) entry which is preliminary data.</text>
</comment>
<feature type="domain" description="Phosphatidylinositol N-acetylglucosaminyltransferase subunit H conserved" evidence="1">
    <location>
        <begin position="117"/>
        <end position="158"/>
    </location>
</feature>
<dbReference type="AlphaFoldDB" id="A0A834J6F1"/>
<dbReference type="InterPro" id="IPR019328">
    <property type="entry name" value="PIGH-H_dom"/>
</dbReference>
<sequence length="176" mass="20096">MAVAATPPKRTNETTTIDVMPEWQQEKFHYPKQVNVDGKKLGLSEGCSSPNFESYGVIKFILHNDEPVNVITSSLLLFCITLVLWIIFDSFVPSLLSTFTLVLYCKYYLTSTKKDILLIVPSIGIHITIEKTFAGFNSYTFLPWDTIEDLFINEVIIRVTKSLVLFDIYSEGINQW</sequence>
<dbReference type="Proteomes" id="UP000617340">
    <property type="component" value="Unassembled WGS sequence"/>
</dbReference>
<reference evidence="2" key="1">
    <citation type="journal article" date="2020" name="G3 (Bethesda)">
        <title>High-Quality Assemblies for Three Invasive Social Wasps from the &lt;i&gt;Vespula&lt;/i&gt; Genus.</title>
        <authorList>
            <person name="Harrop T.W.R."/>
            <person name="Guhlin J."/>
            <person name="McLaughlin G.M."/>
            <person name="Permina E."/>
            <person name="Stockwell P."/>
            <person name="Gilligan J."/>
            <person name="Le Lec M.F."/>
            <person name="Gruber M.A.M."/>
            <person name="Quinn O."/>
            <person name="Lovegrove M."/>
            <person name="Duncan E.J."/>
            <person name="Remnant E.J."/>
            <person name="Van Eeckhoven J."/>
            <person name="Graham B."/>
            <person name="Knapp R.A."/>
            <person name="Langford K.W."/>
            <person name="Kronenberg Z."/>
            <person name="Press M.O."/>
            <person name="Eacker S.M."/>
            <person name="Wilson-Rankin E.E."/>
            <person name="Purcell J."/>
            <person name="Lester P.J."/>
            <person name="Dearden P.K."/>
        </authorList>
    </citation>
    <scope>NUCLEOTIDE SEQUENCE</scope>
    <source>
        <strain evidence="2">Linc-1</strain>
    </source>
</reference>
<accession>A0A834J6F1</accession>
<gene>
    <name evidence="2" type="ORF">HZH68_016839</name>
</gene>
<protein>
    <recommendedName>
        <fullName evidence="1">Phosphatidylinositol N-acetylglucosaminyltransferase subunit H conserved domain-containing protein</fullName>
    </recommendedName>
</protein>
<keyword evidence="3" id="KW-1185">Reference proteome</keyword>
<name>A0A834J6F1_VESGE</name>
<proteinExistence type="predicted"/>
<dbReference type="EMBL" id="JACSDZ010000024">
    <property type="protein sequence ID" value="KAF7379891.1"/>
    <property type="molecule type" value="Genomic_DNA"/>
</dbReference>
<evidence type="ECO:0000259" key="1">
    <source>
        <dbReference type="Pfam" id="PF10181"/>
    </source>
</evidence>
<evidence type="ECO:0000313" key="3">
    <source>
        <dbReference type="Proteomes" id="UP000617340"/>
    </source>
</evidence>
<dbReference type="Pfam" id="PF10181">
    <property type="entry name" value="PIG-H"/>
    <property type="match status" value="1"/>
</dbReference>
<organism evidence="2 3">
    <name type="scientific">Vespula germanica</name>
    <name type="common">German yellow jacket</name>
    <name type="synonym">Paravespula germanica</name>
    <dbReference type="NCBI Taxonomy" id="30212"/>
    <lineage>
        <taxon>Eukaryota</taxon>
        <taxon>Metazoa</taxon>
        <taxon>Ecdysozoa</taxon>
        <taxon>Arthropoda</taxon>
        <taxon>Hexapoda</taxon>
        <taxon>Insecta</taxon>
        <taxon>Pterygota</taxon>
        <taxon>Neoptera</taxon>
        <taxon>Endopterygota</taxon>
        <taxon>Hymenoptera</taxon>
        <taxon>Apocrita</taxon>
        <taxon>Aculeata</taxon>
        <taxon>Vespoidea</taxon>
        <taxon>Vespidae</taxon>
        <taxon>Vespinae</taxon>
        <taxon>Vespula</taxon>
    </lineage>
</organism>
<evidence type="ECO:0000313" key="2">
    <source>
        <dbReference type="EMBL" id="KAF7379891.1"/>
    </source>
</evidence>